<evidence type="ECO:0000313" key="2">
    <source>
        <dbReference type="EMBL" id="MET3583497.1"/>
    </source>
</evidence>
<keyword evidence="3" id="KW-1185">Reference proteome</keyword>
<accession>A0ABV2GYX5</accession>
<proteinExistence type="predicted"/>
<dbReference type="Proteomes" id="UP001549204">
    <property type="component" value="Unassembled WGS sequence"/>
</dbReference>
<dbReference type="Pfam" id="PF12760">
    <property type="entry name" value="Zn_ribbon_IS1595"/>
    <property type="match status" value="1"/>
</dbReference>
<sequence>MPIQHLVKIDEEKAYAIFRQFRWPKTQGEPVCPPCGVLDRYVLRRRRREYSVTSSTVFAFRKLSFCKMHQSLAFNVSSLRTGRRPGTGVEPDLGLAGQPRAIVFH</sequence>
<dbReference type="RefSeq" id="WP_263807023.1">
    <property type="nucleotide sequence ID" value="NZ_JBEPMC010000018.1"/>
</dbReference>
<feature type="domain" description="Transposase zinc-ribbon" evidence="1">
    <location>
        <begin position="10"/>
        <end position="48"/>
    </location>
</feature>
<comment type="caution">
    <text evidence="2">The sequence shown here is derived from an EMBL/GenBank/DDBJ whole genome shotgun (WGS) entry which is preliminary data.</text>
</comment>
<evidence type="ECO:0000313" key="3">
    <source>
        <dbReference type="Proteomes" id="UP001549204"/>
    </source>
</evidence>
<name>A0ABV2GYX5_9HYPH</name>
<dbReference type="InterPro" id="IPR024442">
    <property type="entry name" value="Transposase_Zn_ribbon"/>
</dbReference>
<evidence type="ECO:0000259" key="1">
    <source>
        <dbReference type="Pfam" id="PF12760"/>
    </source>
</evidence>
<reference evidence="2 3" key="1">
    <citation type="submission" date="2024-06" db="EMBL/GenBank/DDBJ databases">
        <title>Genomic Encyclopedia of Type Strains, Phase IV (KMG-IV): sequencing the most valuable type-strain genomes for metagenomic binning, comparative biology and taxonomic classification.</title>
        <authorList>
            <person name="Goeker M."/>
        </authorList>
    </citation>
    <scope>NUCLEOTIDE SEQUENCE [LARGE SCALE GENOMIC DNA]</scope>
    <source>
        <strain evidence="2 3">DSM 100022</strain>
    </source>
</reference>
<protein>
    <recommendedName>
        <fullName evidence="1">Transposase zinc-ribbon domain-containing protein</fullName>
    </recommendedName>
</protein>
<dbReference type="EMBL" id="JBEPMC010000018">
    <property type="protein sequence ID" value="MET3583497.1"/>
    <property type="molecule type" value="Genomic_DNA"/>
</dbReference>
<gene>
    <name evidence="2" type="ORF">ABID19_006562</name>
</gene>
<organism evidence="2 3">
    <name type="scientific">Mesorhizobium robiniae</name>
    <dbReference type="NCBI Taxonomy" id="559315"/>
    <lineage>
        <taxon>Bacteria</taxon>
        <taxon>Pseudomonadati</taxon>
        <taxon>Pseudomonadota</taxon>
        <taxon>Alphaproteobacteria</taxon>
        <taxon>Hyphomicrobiales</taxon>
        <taxon>Phyllobacteriaceae</taxon>
        <taxon>Mesorhizobium</taxon>
    </lineage>
</organism>